<keyword evidence="1" id="KW-0812">Transmembrane</keyword>
<feature type="transmembrane region" description="Helical" evidence="1">
    <location>
        <begin position="103"/>
        <end position="123"/>
    </location>
</feature>
<protein>
    <submittedName>
        <fullName evidence="2">Uncharacterized protein</fullName>
    </submittedName>
</protein>
<keyword evidence="3" id="KW-1185">Reference proteome</keyword>
<organism evidence="2 3">
    <name type="scientific">Halorientalis brevis</name>
    <dbReference type="NCBI Taxonomy" id="1126241"/>
    <lineage>
        <taxon>Archaea</taxon>
        <taxon>Methanobacteriati</taxon>
        <taxon>Methanobacteriota</taxon>
        <taxon>Stenosarchaea group</taxon>
        <taxon>Halobacteria</taxon>
        <taxon>Halobacteriales</taxon>
        <taxon>Haloarculaceae</taxon>
        <taxon>Halorientalis</taxon>
    </lineage>
</organism>
<comment type="caution">
    <text evidence="2">The sequence shown here is derived from an EMBL/GenBank/DDBJ whole genome shotgun (WGS) entry which is preliminary data.</text>
</comment>
<dbReference type="RefSeq" id="WP_247377275.1">
    <property type="nucleotide sequence ID" value="NZ_JALLGV010000003.1"/>
</dbReference>
<keyword evidence="1" id="KW-1133">Transmembrane helix</keyword>
<accession>A0ABD6C7N8</accession>
<feature type="transmembrane region" description="Helical" evidence="1">
    <location>
        <begin position="144"/>
        <end position="166"/>
    </location>
</feature>
<proteinExistence type="predicted"/>
<evidence type="ECO:0000313" key="3">
    <source>
        <dbReference type="Proteomes" id="UP001597119"/>
    </source>
</evidence>
<sequence>MIVAHATHVTPLPAPLWVAVAILSGLAAAIFMNVPMLGLPEGYTPAVVTTSVIQQTVPSQVSSRAAVAVHHAFGPLAGAAYAVCGIALDGVFPPVSRVAGLSLGAHAVAVALVTAFSFGVFAYNILPQYGGAARDRAGAVRRHWLASTAVFGASLGIVVPLAATAVR</sequence>
<dbReference type="AlphaFoldDB" id="A0ABD6C7N8"/>
<reference evidence="2 3" key="1">
    <citation type="journal article" date="2019" name="Int. J. Syst. Evol. Microbiol.">
        <title>The Global Catalogue of Microorganisms (GCM) 10K type strain sequencing project: providing services to taxonomists for standard genome sequencing and annotation.</title>
        <authorList>
            <consortium name="The Broad Institute Genomics Platform"/>
            <consortium name="The Broad Institute Genome Sequencing Center for Infectious Disease"/>
            <person name="Wu L."/>
            <person name="Ma J."/>
        </authorList>
    </citation>
    <scope>NUCLEOTIDE SEQUENCE [LARGE SCALE GENOMIC DNA]</scope>
    <source>
        <strain evidence="2 3">CGMCC 1.12125</strain>
    </source>
</reference>
<keyword evidence="1" id="KW-0472">Membrane</keyword>
<evidence type="ECO:0000313" key="2">
    <source>
        <dbReference type="EMBL" id="MFD1585706.1"/>
    </source>
</evidence>
<dbReference type="EMBL" id="JBHUDJ010000001">
    <property type="protein sequence ID" value="MFD1585706.1"/>
    <property type="molecule type" value="Genomic_DNA"/>
</dbReference>
<gene>
    <name evidence="2" type="ORF">ACFR9U_01825</name>
</gene>
<evidence type="ECO:0000256" key="1">
    <source>
        <dbReference type="SAM" id="Phobius"/>
    </source>
</evidence>
<name>A0ABD6C7N8_9EURY</name>
<feature type="transmembrane region" description="Helical" evidence="1">
    <location>
        <begin position="12"/>
        <end position="32"/>
    </location>
</feature>
<dbReference type="Proteomes" id="UP001597119">
    <property type="component" value="Unassembled WGS sequence"/>
</dbReference>